<comment type="caution">
    <text evidence="2">The sequence shown here is derived from an EMBL/GenBank/DDBJ whole genome shotgun (WGS) entry which is preliminary data.</text>
</comment>
<dbReference type="SUPFAM" id="SSF52402">
    <property type="entry name" value="Adenine nucleotide alpha hydrolases-like"/>
    <property type="match status" value="1"/>
</dbReference>
<name>A0ABV4HXT9_9ACTN</name>
<dbReference type="Gene3D" id="3.40.50.620">
    <property type="entry name" value="HUPs"/>
    <property type="match status" value="1"/>
</dbReference>
<evidence type="ECO:0000313" key="3">
    <source>
        <dbReference type="Proteomes" id="UP001566476"/>
    </source>
</evidence>
<evidence type="ECO:0000313" key="2">
    <source>
        <dbReference type="EMBL" id="MEZ0491237.1"/>
    </source>
</evidence>
<gene>
    <name evidence="2" type="ORF">AB2L28_03195</name>
</gene>
<evidence type="ECO:0000259" key="1">
    <source>
        <dbReference type="Pfam" id="PF00733"/>
    </source>
</evidence>
<reference evidence="2 3" key="1">
    <citation type="submission" date="2024-07" db="EMBL/GenBank/DDBJ databases">
        <authorList>
            <person name="Thanompreechachai J."/>
            <person name="Duangmal K."/>
        </authorList>
    </citation>
    <scope>NUCLEOTIDE SEQUENCE [LARGE SCALE GENOMIC DNA]</scope>
    <source>
        <strain evidence="2 3">TBRC 1896</strain>
    </source>
</reference>
<dbReference type="Proteomes" id="UP001566476">
    <property type="component" value="Unassembled WGS sequence"/>
</dbReference>
<dbReference type="InterPro" id="IPR014729">
    <property type="entry name" value="Rossmann-like_a/b/a_fold"/>
</dbReference>
<sequence>MTLRFTDLELLWTVPYGRAAGVGDLTDRPDGTLRSAVEEAVLPALRRPPCVVSFSGGRDSSTVLAVAAALARREGLALPVPVTNTFPAVPASHEGHWQELVVRHLDLPEWTRLRFTDELDVAGPVARDTLHRLGVCAPFNLHFHAPIAALAAGGSLLTGVGGDELFSPVTRLTPYRLLSRTWAVNRRTARNAALDLAPRPLRVRRSLRRVDVRYGWIHPTALRRLRTDLARLDATEPLSWERAVRRRVWPGRRLQMHREGLDRLGALHDVVVENPFCAPRVLATTATAWGRTGPRGRTRELRSQFGDLLPADLVERSTKSSFNGAFWAGPARKWAREWTGAGLGTDLTGLVDVEALRREWAATEPDPHSFSLLHTAVLAELGGSAPQG</sequence>
<keyword evidence="3" id="KW-1185">Reference proteome</keyword>
<protein>
    <submittedName>
        <fullName evidence="2">Asparagine synthase-related protein</fullName>
    </submittedName>
</protein>
<dbReference type="RefSeq" id="WP_370717292.1">
    <property type="nucleotide sequence ID" value="NZ_JBGGTQ010000002.1"/>
</dbReference>
<feature type="domain" description="Asparagine synthetase" evidence="1">
    <location>
        <begin position="33"/>
        <end position="364"/>
    </location>
</feature>
<proteinExistence type="predicted"/>
<organism evidence="2 3">
    <name type="scientific">Kineococcus mangrovi</name>
    <dbReference type="NCBI Taxonomy" id="1660183"/>
    <lineage>
        <taxon>Bacteria</taxon>
        <taxon>Bacillati</taxon>
        <taxon>Actinomycetota</taxon>
        <taxon>Actinomycetes</taxon>
        <taxon>Kineosporiales</taxon>
        <taxon>Kineosporiaceae</taxon>
        <taxon>Kineococcus</taxon>
    </lineage>
</organism>
<dbReference type="Pfam" id="PF00733">
    <property type="entry name" value="Asn_synthase"/>
    <property type="match status" value="1"/>
</dbReference>
<dbReference type="InterPro" id="IPR001962">
    <property type="entry name" value="Asn_synthase"/>
</dbReference>
<dbReference type="EMBL" id="JBGGTQ010000002">
    <property type="protein sequence ID" value="MEZ0491237.1"/>
    <property type="molecule type" value="Genomic_DNA"/>
</dbReference>
<accession>A0ABV4HXT9</accession>